<feature type="domain" description="F-box" evidence="1">
    <location>
        <begin position="4"/>
        <end position="57"/>
    </location>
</feature>
<gene>
    <name evidence="2" type="ORF">CQW23_15389</name>
</gene>
<keyword evidence="3" id="KW-1185">Reference proteome</keyword>
<dbReference type="PANTHER" id="PTHR31639:SF325">
    <property type="entry name" value="F-BOX DOMAIN-CONTAINING PROTEIN"/>
    <property type="match status" value="1"/>
</dbReference>
<dbReference type="InterPro" id="IPR032675">
    <property type="entry name" value="LRR_dom_sf"/>
</dbReference>
<name>A0A2G2WLY6_CAPBA</name>
<evidence type="ECO:0000259" key="1">
    <source>
        <dbReference type="PROSITE" id="PS50181"/>
    </source>
</evidence>
<dbReference type="InterPro" id="IPR001810">
    <property type="entry name" value="F-box_dom"/>
</dbReference>
<reference evidence="3" key="2">
    <citation type="journal article" date="2017" name="J. Anim. Genet.">
        <title>Multiple reference genome sequences of hot pepper reveal the massive evolution of plant disease resistance genes by retroduplication.</title>
        <authorList>
            <person name="Kim S."/>
            <person name="Park J."/>
            <person name="Yeom S.-I."/>
            <person name="Kim Y.-M."/>
            <person name="Seo E."/>
            <person name="Kim K.-T."/>
            <person name="Kim M.-S."/>
            <person name="Lee J.M."/>
            <person name="Cheong K."/>
            <person name="Shin H.-S."/>
            <person name="Kim S.-B."/>
            <person name="Han K."/>
            <person name="Lee J."/>
            <person name="Park M."/>
            <person name="Lee H.-A."/>
            <person name="Lee H.-Y."/>
            <person name="Lee Y."/>
            <person name="Oh S."/>
            <person name="Lee J.H."/>
            <person name="Choi E."/>
            <person name="Choi E."/>
            <person name="Lee S.E."/>
            <person name="Jeon J."/>
            <person name="Kim H."/>
            <person name="Choi G."/>
            <person name="Song H."/>
            <person name="Lee J."/>
            <person name="Lee S.-C."/>
            <person name="Kwon J.-K."/>
            <person name="Lee H.-Y."/>
            <person name="Koo N."/>
            <person name="Hong Y."/>
            <person name="Kim R.W."/>
            <person name="Kang W.-H."/>
            <person name="Huh J.H."/>
            <person name="Kang B.-C."/>
            <person name="Yang T.-J."/>
            <person name="Lee Y.-H."/>
            <person name="Bennetzen J.L."/>
            <person name="Choi D."/>
        </authorList>
    </citation>
    <scope>NUCLEOTIDE SEQUENCE [LARGE SCALE GENOMIC DNA]</scope>
    <source>
        <strain evidence="3">cv. PBC81</strain>
    </source>
</reference>
<dbReference type="Pfam" id="PF00646">
    <property type="entry name" value="F-box"/>
    <property type="match status" value="1"/>
</dbReference>
<dbReference type="SUPFAM" id="SSF52047">
    <property type="entry name" value="RNI-like"/>
    <property type="match status" value="1"/>
</dbReference>
<protein>
    <recommendedName>
        <fullName evidence="1">F-box domain-containing protein</fullName>
    </recommendedName>
</protein>
<sequence>MMDPDVLSNLPDNVIDEILIRVPFRDAVCTSILSKKWRYTWCGLPHLMLDSDFWKPQKDTSSFTTSIHNIMTRHSGPITNFTLCIQYWKSCPRIDNLLSFLSGKNIQHLVLRLPRSFELPSSFFTCLQPRHLFLQNCLLLPPPAFKGFDRLIGLELHDVTIPSKSLESLISHCLFLEQLVLNISDTLMSDVIEINALKLRSCDFTGDLATICLNRVPLLAKLSLRHYHEDWKKFDVANFLTSNFFESCSSLEHLHLDYTDVARGQEIPTELPFHLMCVKRLCMCIYLGSDEILCALCLIRSFPFLRYLEIQMEYNILHDMPALVSLEMEAFPDVISKHLREVKLIEANGSMREMQLIKLLLAKLPALVRMSIKPHTCLEQSAIFKRLADLRGFERASTKAEVLFKLV</sequence>
<dbReference type="InterPro" id="IPR036047">
    <property type="entry name" value="F-box-like_dom_sf"/>
</dbReference>
<dbReference type="AlphaFoldDB" id="A0A2G2WLY6"/>
<proteinExistence type="predicted"/>
<dbReference type="InterPro" id="IPR006566">
    <property type="entry name" value="FBD"/>
</dbReference>
<dbReference type="Gene3D" id="3.80.10.10">
    <property type="entry name" value="Ribonuclease Inhibitor"/>
    <property type="match status" value="1"/>
</dbReference>
<dbReference type="PANTHER" id="PTHR31639">
    <property type="entry name" value="F-BOX PROTEIN-LIKE"/>
    <property type="match status" value="1"/>
</dbReference>
<dbReference type="STRING" id="33114.A0A2G2WLY6"/>
<dbReference type="InterPro" id="IPR055411">
    <property type="entry name" value="LRR_FXL15/At3g58940/PEG3-like"/>
</dbReference>
<dbReference type="OrthoDB" id="1744980at2759"/>
<dbReference type="SUPFAM" id="SSF81383">
    <property type="entry name" value="F-box domain"/>
    <property type="match status" value="1"/>
</dbReference>
<evidence type="ECO:0000313" key="3">
    <source>
        <dbReference type="Proteomes" id="UP000224567"/>
    </source>
</evidence>
<dbReference type="Proteomes" id="UP000224567">
    <property type="component" value="Unassembled WGS sequence"/>
</dbReference>
<dbReference type="SMART" id="SM00579">
    <property type="entry name" value="FBD"/>
    <property type="match status" value="1"/>
</dbReference>
<dbReference type="EMBL" id="MLFT02000006">
    <property type="protein sequence ID" value="PHT46231.1"/>
    <property type="molecule type" value="Genomic_DNA"/>
</dbReference>
<accession>A0A2G2WLY6</accession>
<evidence type="ECO:0000313" key="2">
    <source>
        <dbReference type="EMBL" id="PHT46231.1"/>
    </source>
</evidence>
<reference evidence="2 3" key="1">
    <citation type="journal article" date="2017" name="Genome Biol.">
        <title>New reference genome sequences of hot pepper reveal the massive evolution of plant disease-resistance genes by retroduplication.</title>
        <authorList>
            <person name="Kim S."/>
            <person name="Park J."/>
            <person name="Yeom S.I."/>
            <person name="Kim Y.M."/>
            <person name="Seo E."/>
            <person name="Kim K.T."/>
            <person name="Kim M.S."/>
            <person name="Lee J.M."/>
            <person name="Cheong K."/>
            <person name="Shin H.S."/>
            <person name="Kim S.B."/>
            <person name="Han K."/>
            <person name="Lee J."/>
            <person name="Park M."/>
            <person name="Lee H.A."/>
            <person name="Lee H.Y."/>
            <person name="Lee Y."/>
            <person name="Oh S."/>
            <person name="Lee J.H."/>
            <person name="Choi E."/>
            <person name="Choi E."/>
            <person name="Lee S.E."/>
            <person name="Jeon J."/>
            <person name="Kim H."/>
            <person name="Choi G."/>
            <person name="Song H."/>
            <person name="Lee J."/>
            <person name="Lee S.C."/>
            <person name="Kwon J.K."/>
            <person name="Lee H.Y."/>
            <person name="Koo N."/>
            <person name="Hong Y."/>
            <person name="Kim R.W."/>
            <person name="Kang W.H."/>
            <person name="Huh J.H."/>
            <person name="Kang B.C."/>
            <person name="Yang T.J."/>
            <person name="Lee Y.H."/>
            <person name="Bennetzen J.L."/>
            <person name="Choi D."/>
        </authorList>
    </citation>
    <scope>NUCLEOTIDE SEQUENCE [LARGE SCALE GENOMIC DNA]</scope>
    <source>
        <strain evidence="3">cv. PBC81</strain>
    </source>
</reference>
<comment type="caution">
    <text evidence="2">The sequence shown here is derived from an EMBL/GenBank/DDBJ whole genome shotgun (WGS) entry which is preliminary data.</text>
</comment>
<dbReference type="PROSITE" id="PS50181">
    <property type="entry name" value="FBOX"/>
    <property type="match status" value="1"/>
</dbReference>
<dbReference type="Pfam" id="PF24758">
    <property type="entry name" value="LRR_At5g56370"/>
    <property type="match status" value="1"/>
</dbReference>
<organism evidence="2 3">
    <name type="scientific">Capsicum baccatum</name>
    <name type="common">Peruvian pepper</name>
    <dbReference type="NCBI Taxonomy" id="33114"/>
    <lineage>
        <taxon>Eukaryota</taxon>
        <taxon>Viridiplantae</taxon>
        <taxon>Streptophyta</taxon>
        <taxon>Embryophyta</taxon>
        <taxon>Tracheophyta</taxon>
        <taxon>Spermatophyta</taxon>
        <taxon>Magnoliopsida</taxon>
        <taxon>eudicotyledons</taxon>
        <taxon>Gunneridae</taxon>
        <taxon>Pentapetalae</taxon>
        <taxon>asterids</taxon>
        <taxon>lamiids</taxon>
        <taxon>Solanales</taxon>
        <taxon>Solanaceae</taxon>
        <taxon>Solanoideae</taxon>
        <taxon>Capsiceae</taxon>
        <taxon>Capsicum</taxon>
    </lineage>
</organism>